<dbReference type="PANTHER" id="PTHR43433:SF5">
    <property type="entry name" value="AB HYDROLASE-1 DOMAIN-CONTAINING PROTEIN"/>
    <property type="match status" value="1"/>
</dbReference>
<dbReference type="OrthoDB" id="190201at2759"/>
<evidence type="ECO:0000259" key="1">
    <source>
        <dbReference type="Pfam" id="PF00561"/>
    </source>
</evidence>
<dbReference type="InterPro" id="IPR029058">
    <property type="entry name" value="AB_hydrolase_fold"/>
</dbReference>
<dbReference type="PANTHER" id="PTHR43433">
    <property type="entry name" value="HYDROLASE, ALPHA/BETA FOLD FAMILY PROTEIN"/>
    <property type="match status" value="1"/>
</dbReference>
<dbReference type="GO" id="GO:0046503">
    <property type="term" value="P:glycerolipid catabolic process"/>
    <property type="evidence" value="ECO:0007669"/>
    <property type="project" value="TreeGrafter"/>
</dbReference>
<dbReference type="InterPro" id="IPR000073">
    <property type="entry name" value="AB_hydrolase_1"/>
</dbReference>
<keyword evidence="2" id="KW-0378">Hydrolase</keyword>
<keyword evidence="3" id="KW-1185">Reference proteome</keyword>
<gene>
    <name evidence="2" type="ORF">B0I35DRAFT_445940</name>
</gene>
<dbReference type="Gene3D" id="3.40.50.1820">
    <property type="entry name" value="alpha/beta hydrolase"/>
    <property type="match status" value="1"/>
</dbReference>
<dbReference type="InterPro" id="IPR050471">
    <property type="entry name" value="AB_hydrolase"/>
</dbReference>
<dbReference type="Pfam" id="PF00561">
    <property type="entry name" value="Abhydrolase_1"/>
    <property type="match status" value="1"/>
</dbReference>
<accession>A0A8K0SGW4</accession>
<dbReference type="SUPFAM" id="SSF53474">
    <property type="entry name" value="alpha/beta-Hydrolases"/>
    <property type="match status" value="1"/>
</dbReference>
<name>A0A8K0SGW4_9HYPO</name>
<reference evidence="2" key="1">
    <citation type="journal article" date="2021" name="Nat. Commun.">
        <title>Genetic determinants of endophytism in the Arabidopsis root mycobiome.</title>
        <authorList>
            <person name="Mesny F."/>
            <person name="Miyauchi S."/>
            <person name="Thiergart T."/>
            <person name="Pickel B."/>
            <person name="Atanasova L."/>
            <person name="Karlsson M."/>
            <person name="Huettel B."/>
            <person name="Barry K.W."/>
            <person name="Haridas S."/>
            <person name="Chen C."/>
            <person name="Bauer D."/>
            <person name="Andreopoulos W."/>
            <person name="Pangilinan J."/>
            <person name="LaButti K."/>
            <person name="Riley R."/>
            <person name="Lipzen A."/>
            <person name="Clum A."/>
            <person name="Drula E."/>
            <person name="Henrissat B."/>
            <person name="Kohler A."/>
            <person name="Grigoriev I.V."/>
            <person name="Martin F.M."/>
            <person name="Hacquard S."/>
        </authorList>
    </citation>
    <scope>NUCLEOTIDE SEQUENCE</scope>
    <source>
        <strain evidence="2">MPI-CAGE-CH-0235</strain>
    </source>
</reference>
<feature type="domain" description="AB hydrolase-1" evidence="1">
    <location>
        <begin position="56"/>
        <end position="281"/>
    </location>
</feature>
<organism evidence="2 3">
    <name type="scientific">Stachybotrys elegans</name>
    <dbReference type="NCBI Taxonomy" id="80388"/>
    <lineage>
        <taxon>Eukaryota</taxon>
        <taxon>Fungi</taxon>
        <taxon>Dikarya</taxon>
        <taxon>Ascomycota</taxon>
        <taxon>Pezizomycotina</taxon>
        <taxon>Sordariomycetes</taxon>
        <taxon>Hypocreomycetidae</taxon>
        <taxon>Hypocreales</taxon>
        <taxon>Stachybotryaceae</taxon>
        <taxon>Stachybotrys</taxon>
    </lineage>
</organism>
<dbReference type="EMBL" id="JAGPNK010000027">
    <property type="protein sequence ID" value="KAH7303930.1"/>
    <property type="molecule type" value="Genomic_DNA"/>
</dbReference>
<sequence length="306" mass="33484">MSQDLFVTLPSGCRICYNVIGNPSDPTILLISGHSTSMTQKTDGILGFLNTPENPHCIVRFDHRDTGLSTSFPTPPGDATDPVYSLSDMSDDVVGLVKHLGLKAVHLVGVSLGGPIAWQAATRLPEETRSLALALTSPVGRQQIPTDNLPPLHLEGQYLLGEAYEPPNDPNDDAGWIEAYDKLSLCLSSQPPTEEEKLESNRESEVTYYREKESGTMWTKINHSGASGPRWPRELLKHIKCPTVIIHGEKDQIFPVQHAEALRGDVEGAMLVVLEGCGHEVPHRVRQKMADAILANIKRTSETLTA</sequence>
<evidence type="ECO:0000313" key="3">
    <source>
        <dbReference type="Proteomes" id="UP000813444"/>
    </source>
</evidence>
<evidence type="ECO:0000313" key="2">
    <source>
        <dbReference type="EMBL" id="KAH7303930.1"/>
    </source>
</evidence>
<dbReference type="GO" id="GO:0004806">
    <property type="term" value="F:triacylglycerol lipase activity"/>
    <property type="evidence" value="ECO:0007669"/>
    <property type="project" value="TreeGrafter"/>
</dbReference>
<dbReference type="Proteomes" id="UP000813444">
    <property type="component" value="Unassembled WGS sequence"/>
</dbReference>
<protein>
    <submittedName>
        <fullName evidence="2">Alpha/Beta hydrolase protein</fullName>
    </submittedName>
</protein>
<comment type="caution">
    <text evidence="2">The sequence shown here is derived from an EMBL/GenBank/DDBJ whole genome shotgun (WGS) entry which is preliminary data.</text>
</comment>
<dbReference type="AlphaFoldDB" id="A0A8K0SGW4"/>
<proteinExistence type="predicted"/>